<dbReference type="SUPFAM" id="SSF53098">
    <property type="entry name" value="Ribonuclease H-like"/>
    <property type="match status" value="1"/>
</dbReference>
<feature type="domain" description="HAT C-terminal dimerisation" evidence="1">
    <location>
        <begin position="3"/>
        <end position="59"/>
    </location>
</feature>
<dbReference type="EMBL" id="JH930478">
    <property type="protein sequence ID" value="EKM50812.1"/>
    <property type="molecule type" value="Genomic_DNA"/>
</dbReference>
<reference evidence="2 3" key="1">
    <citation type="journal article" date="2012" name="BMC Genomics">
        <title>Comparative genomics of the white-rot fungi, Phanerochaete carnosa and P. chrysosporium, to elucidate the genetic basis of the distinct wood types they colonize.</title>
        <authorList>
            <person name="Suzuki H."/>
            <person name="MacDonald J."/>
            <person name="Syed K."/>
            <person name="Salamov A."/>
            <person name="Hori C."/>
            <person name="Aerts A."/>
            <person name="Henrissat B."/>
            <person name="Wiebenga A."/>
            <person name="vanKuyk P.A."/>
            <person name="Barry K."/>
            <person name="Lindquist E."/>
            <person name="LaButti K."/>
            <person name="Lapidus A."/>
            <person name="Lucas S."/>
            <person name="Coutinho P."/>
            <person name="Gong Y."/>
            <person name="Samejima M."/>
            <person name="Mahadevan R."/>
            <person name="Abou-Zaid M."/>
            <person name="de Vries R.P."/>
            <person name="Igarashi K."/>
            <person name="Yadav J.S."/>
            <person name="Grigoriev I.V."/>
            <person name="Master E.R."/>
        </authorList>
    </citation>
    <scope>NUCLEOTIDE SEQUENCE [LARGE SCALE GENOMIC DNA]</scope>
    <source>
        <strain evidence="2 3">HHB-10118-sp</strain>
    </source>
</reference>
<dbReference type="KEGG" id="pco:PHACADRAFT_105140"/>
<keyword evidence="3" id="KW-1185">Reference proteome</keyword>
<dbReference type="InterPro" id="IPR008906">
    <property type="entry name" value="HATC_C_dom"/>
</dbReference>
<dbReference type="Pfam" id="PF05699">
    <property type="entry name" value="Dimer_Tnp_hAT"/>
    <property type="match status" value="1"/>
</dbReference>
<proteinExistence type="predicted"/>
<gene>
    <name evidence="2" type="ORF">PHACADRAFT_105140</name>
</gene>
<evidence type="ECO:0000313" key="2">
    <source>
        <dbReference type="EMBL" id="EKM50812.1"/>
    </source>
</evidence>
<dbReference type="GO" id="GO:0046983">
    <property type="term" value="F:protein dimerization activity"/>
    <property type="evidence" value="ECO:0007669"/>
    <property type="project" value="InterPro"/>
</dbReference>
<dbReference type="RefSeq" id="XP_007401072.1">
    <property type="nucleotide sequence ID" value="XM_007401010.1"/>
</dbReference>
<dbReference type="Proteomes" id="UP000008370">
    <property type="component" value="Unassembled WGS sequence"/>
</dbReference>
<dbReference type="OrthoDB" id="3241084at2759"/>
<organism evidence="2 3">
    <name type="scientific">Phanerochaete carnosa (strain HHB-10118-sp)</name>
    <name type="common">White-rot fungus</name>
    <name type="synonym">Peniophora carnosa</name>
    <dbReference type="NCBI Taxonomy" id="650164"/>
    <lineage>
        <taxon>Eukaryota</taxon>
        <taxon>Fungi</taxon>
        <taxon>Dikarya</taxon>
        <taxon>Basidiomycota</taxon>
        <taxon>Agaricomycotina</taxon>
        <taxon>Agaricomycetes</taxon>
        <taxon>Polyporales</taxon>
        <taxon>Phanerochaetaceae</taxon>
        <taxon>Phanerochaete</taxon>
    </lineage>
</organism>
<accession>K5WKQ3</accession>
<dbReference type="InterPro" id="IPR012337">
    <property type="entry name" value="RNaseH-like_sf"/>
</dbReference>
<protein>
    <recommendedName>
        <fullName evidence="1">HAT C-terminal dimerisation domain-containing protein</fullName>
    </recommendedName>
</protein>
<dbReference type="HOGENOM" id="CLU_009123_15_4_1"/>
<evidence type="ECO:0000259" key="1">
    <source>
        <dbReference type="Pfam" id="PF05699"/>
    </source>
</evidence>
<evidence type="ECO:0000313" key="3">
    <source>
        <dbReference type="Proteomes" id="UP000008370"/>
    </source>
</evidence>
<dbReference type="GeneID" id="18907341"/>
<dbReference type="AlphaFoldDB" id="K5WKQ3"/>
<name>K5WKQ3_PHACS</name>
<dbReference type="InParanoid" id="K5WKQ3"/>
<sequence>MLQANQYRFPLIYHITLDILPVQASAVPCEHVFSSSKEMDTLQRINLSPEVMERLQILKHLYLRQCGERRQAGFRG</sequence>